<sequence>MMQRTILQPTTPQGNVHPHISTSAQTCDDAHKPNKTSFASLDVRGSNLREDFRVAQNLYYSASILPVSLLLDFLFKPQSI</sequence>
<proteinExistence type="predicted"/>
<accession>A0A1Q8ZUS8</accession>
<dbReference type="EMBL" id="MKIM01000024">
    <property type="protein sequence ID" value="OLP45813.1"/>
    <property type="molecule type" value="Genomic_DNA"/>
</dbReference>
<keyword evidence="3" id="KW-1185">Reference proteome</keyword>
<name>A0A1Q8ZUS8_9HYPH</name>
<dbReference type="AlphaFoldDB" id="A0A1Q8ZUS8"/>
<organism evidence="2 3">
    <name type="scientific">Rhizobium oryziradicis</name>
    <dbReference type="NCBI Taxonomy" id="1867956"/>
    <lineage>
        <taxon>Bacteria</taxon>
        <taxon>Pseudomonadati</taxon>
        <taxon>Pseudomonadota</taxon>
        <taxon>Alphaproteobacteria</taxon>
        <taxon>Hyphomicrobiales</taxon>
        <taxon>Rhizobiaceae</taxon>
        <taxon>Rhizobium/Agrobacterium group</taxon>
        <taxon>Rhizobium</taxon>
    </lineage>
</organism>
<evidence type="ECO:0000313" key="2">
    <source>
        <dbReference type="EMBL" id="OLP45813.1"/>
    </source>
</evidence>
<comment type="caution">
    <text evidence="2">The sequence shown here is derived from an EMBL/GenBank/DDBJ whole genome shotgun (WGS) entry which is preliminary data.</text>
</comment>
<protein>
    <submittedName>
        <fullName evidence="2">Uncharacterized protein</fullName>
    </submittedName>
</protein>
<evidence type="ECO:0000313" key="3">
    <source>
        <dbReference type="Proteomes" id="UP000186894"/>
    </source>
</evidence>
<feature type="region of interest" description="Disordered" evidence="1">
    <location>
        <begin position="1"/>
        <end position="31"/>
    </location>
</feature>
<feature type="compositionally biased region" description="Polar residues" evidence="1">
    <location>
        <begin position="1"/>
        <end position="26"/>
    </location>
</feature>
<dbReference type="STRING" id="1867956.BJF95_11930"/>
<dbReference type="Proteomes" id="UP000186894">
    <property type="component" value="Unassembled WGS sequence"/>
</dbReference>
<evidence type="ECO:0000256" key="1">
    <source>
        <dbReference type="SAM" id="MobiDB-lite"/>
    </source>
</evidence>
<gene>
    <name evidence="2" type="ORF">BJF95_11930</name>
</gene>
<reference evidence="2 3" key="1">
    <citation type="submission" date="2016-09" db="EMBL/GenBank/DDBJ databases">
        <title>Rhizobium oryziradicis sp. nov., isolated from the root of rice.</title>
        <authorList>
            <person name="Zhao J."/>
            <person name="Zhang X."/>
        </authorList>
    </citation>
    <scope>NUCLEOTIDE SEQUENCE [LARGE SCALE GENOMIC DNA]</scope>
    <source>
        <strain evidence="2 3">N19</strain>
    </source>
</reference>